<dbReference type="EMBL" id="JACHFM010000001">
    <property type="protein sequence ID" value="MBB5220380.1"/>
    <property type="molecule type" value="Genomic_DNA"/>
</dbReference>
<evidence type="ECO:0000313" key="2">
    <source>
        <dbReference type="EMBL" id="MBB5220380.1"/>
    </source>
</evidence>
<proteinExistence type="predicted"/>
<name>A0A840SHZ3_9RHOB</name>
<dbReference type="GO" id="GO:0051537">
    <property type="term" value="F:2 iron, 2 sulfur cluster binding"/>
    <property type="evidence" value="ECO:0007669"/>
    <property type="project" value="InterPro"/>
</dbReference>
<evidence type="ECO:0000313" key="3">
    <source>
        <dbReference type="Proteomes" id="UP000549457"/>
    </source>
</evidence>
<dbReference type="InterPro" id="IPR024726">
    <property type="entry name" value="FhuF_C"/>
</dbReference>
<gene>
    <name evidence="2" type="ORF">HNP73_000301</name>
</gene>
<dbReference type="AlphaFoldDB" id="A0A840SHZ3"/>
<organism evidence="2 3">
    <name type="scientific">Amaricoccus macauensis</name>
    <dbReference type="NCBI Taxonomy" id="57001"/>
    <lineage>
        <taxon>Bacteria</taxon>
        <taxon>Pseudomonadati</taxon>
        <taxon>Pseudomonadota</taxon>
        <taxon>Alphaproteobacteria</taxon>
        <taxon>Rhodobacterales</taxon>
        <taxon>Paracoccaceae</taxon>
        <taxon>Amaricoccus</taxon>
    </lineage>
</organism>
<comment type="caution">
    <text evidence="2">The sequence shown here is derived from an EMBL/GenBank/DDBJ whole genome shotgun (WGS) entry which is preliminary data.</text>
</comment>
<keyword evidence="3" id="KW-1185">Reference proteome</keyword>
<feature type="domain" description="Ferric siderophore reductase C-terminal" evidence="1">
    <location>
        <begin position="275"/>
        <end position="295"/>
    </location>
</feature>
<evidence type="ECO:0000259" key="1">
    <source>
        <dbReference type="Pfam" id="PF11575"/>
    </source>
</evidence>
<dbReference type="Proteomes" id="UP000549457">
    <property type="component" value="Unassembled WGS sequence"/>
</dbReference>
<reference evidence="2 3" key="1">
    <citation type="submission" date="2020-08" db="EMBL/GenBank/DDBJ databases">
        <title>Genomic Encyclopedia of Type Strains, Phase IV (KMG-IV): sequencing the most valuable type-strain genomes for metagenomic binning, comparative biology and taxonomic classification.</title>
        <authorList>
            <person name="Goeker M."/>
        </authorList>
    </citation>
    <scope>NUCLEOTIDE SEQUENCE [LARGE SCALE GENOMIC DNA]</scope>
    <source>
        <strain evidence="2 3">DSM 101730</strain>
    </source>
</reference>
<sequence>MTMTDSGFRTIPAERIPVGPWPLDAPLTWPDRPDTLAATLAVVAEIGERFILSVADAARGSMPANGLPADGLTADGLPADGLTDADLSRGIADRGRDVGTDEDRVATVLYLHSYAYRVAAPMLAAWVLHGRIPDVSAANLSLRFNAIGRPQDVTMRVPRVYALPGDSMTDAEVVPVADLAGAAIEVLLTRHLLPLMTRLRPFGKLGLPVAKGSVASQIGAALSFIDAQSAAPWQTVSRIALEFLERTTAEIAGQGVSGDMQLQQAGEREGVIFRRGTCCLIYRVPDKGYCGGCPLRTRDELLETWEARLLARPTTGLVTSRGRVPPAD</sequence>
<accession>A0A840SHZ3</accession>
<dbReference type="RefSeq" id="WP_184146418.1">
    <property type="nucleotide sequence ID" value="NZ_JACHFM010000001.1"/>
</dbReference>
<protein>
    <submittedName>
        <fullName evidence="2">Ferric iron reductase protein FhuF</fullName>
    </submittedName>
</protein>
<dbReference type="Pfam" id="PF11575">
    <property type="entry name" value="FhuF_C"/>
    <property type="match status" value="1"/>
</dbReference>